<evidence type="ECO:0000256" key="1">
    <source>
        <dbReference type="SAM" id="MobiDB-lite"/>
    </source>
</evidence>
<sequence>ITDWRQEQTPPTIQHRAPTEGQDDARRSALGGRVDRGDTSYRTVIGQRKRKRPSSAQPGLPVRCRTPPSKTGKDCSERLIQHGSKPDPSWSHLQARTQPLTIDPQHAPADL</sequence>
<dbReference type="AlphaFoldDB" id="A0A8H6J2C8"/>
<feature type="compositionally biased region" description="Basic and acidic residues" evidence="1">
    <location>
        <begin position="23"/>
        <end position="39"/>
    </location>
</feature>
<feature type="region of interest" description="Disordered" evidence="1">
    <location>
        <begin position="1"/>
        <end position="111"/>
    </location>
</feature>
<dbReference type="EMBL" id="WIGO01000780">
    <property type="protein sequence ID" value="KAF6804893.1"/>
    <property type="molecule type" value="Genomic_DNA"/>
</dbReference>
<reference evidence="2" key="1">
    <citation type="journal article" date="2020" name="Phytopathology">
        <title>Genome Sequence Resources of Colletotrichum truncatum, C. plurivorum, C. musicola, and C. sojae: Four Species Pathogenic to Soybean (Glycine max).</title>
        <authorList>
            <person name="Rogerio F."/>
            <person name="Boufleur T.R."/>
            <person name="Ciampi-Guillardi M."/>
            <person name="Sukno S.A."/>
            <person name="Thon M.R."/>
            <person name="Massola Junior N.S."/>
            <person name="Baroncelli R."/>
        </authorList>
    </citation>
    <scope>NUCLEOTIDE SEQUENCE</scope>
    <source>
        <strain evidence="2">LFN00145</strain>
    </source>
</reference>
<gene>
    <name evidence="2" type="ORF">CPLU01_16027</name>
</gene>
<feature type="compositionally biased region" description="Polar residues" evidence="1">
    <location>
        <begin position="91"/>
        <end position="100"/>
    </location>
</feature>
<name>A0A8H6J2C8_9PEZI</name>
<keyword evidence="3" id="KW-1185">Reference proteome</keyword>
<protein>
    <submittedName>
        <fullName evidence="2">Uncharacterized protein</fullName>
    </submittedName>
</protein>
<dbReference type="Proteomes" id="UP000654918">
    <property type="component" value="Unassembled WGS sequence"/>
</dbReference>
<accession>A0A8H6J2C8</accession>
<feature type="compositionally biased region" description="Basic and acidic residues" evidence="1">
    <location>
        <begin position="71"/>
        <end position="80"/>
    </location>
</feature>
<evidence type="ECO:0000313" key="3">
    <source>
        <dbReference type="Proteomes" id="UP000654918"/>
    </source>
</evidence>
<proteinExistence type="predicted"/>
<comment type="caution">
    <text evidence="2">The sequence shown here is derived from an EMBL/GenBank/DDBJ whole genome shotgun (WGS) entry which is preliminary data.</text>
</comment>
<feature type="non-terminal residue" evidence="2">
    <location>
        <position position="111"/>
    </location>
</feature>
<organism evidence="2 3">
    <name type="scientific">Colletotrichum plurivorum</name>
    <dbReference type="NCBI Taxonomy" id="2175906"/>
    <lineage>
        <taxon>Eukaryota</taxon>
        <taxon>Fungi</taxon>
        <taxon>Dikarya</taxon>
        <taxon>Ascomycota</taxon>
        <taxon>Pezizomycotina</taxon>
        <taxon>Sordariomycetes</taxon>
        <taxon>Hypocreomycetidae</taxon>
        <taxon>Glomerellales</taxon>
        <taxon>Glomerellaceae</taxon>
        <taxon>Colletotrichum</taxon>
        <taxon>Colletotrichum orchidearum species complex</taxon>
    </lineage>
</organism>
<evidence type="ECO:0000313" key="2">
    <source>
        <dbReference type="EMBL" id="KAF6804893.1"/>
    </source>
</evidence>